<dbReference type="KEGG" id="ceu:A7L45_18445"/>
<feature type="transmembrane region" description="Helical" evidence="1">
    <location>
        <begin position="12"/>
        <end position="31"/>
    </location>
</feature>
<protein>
    <submittedName>
        <fullName evidence="2">Uncharacterized protein</fullName>
    </submittedName>
</protein>
<evidence type="ECO:0000256" key="1">
    <source>
        <dbReference type="SAM" id="Phobius"/>
    </source>
</evidence>
<organism evidence="2 3">
    <name type="scientific">Clostridium estertheticum subsp. estertheticum</name>
    <dbReference type="NCBI Taxonomy" id="1552"/>
    <lineage>
        <taxon>Bacteria</taxon>
        <taxon>Bacillati</taxon>
        <taxon>Bacillota</taxon>
        <taxon>Clostridia</taxon>
        <taxon>Eubacteriales</taxon>
        <taxon>Clostridiaceae</taxon>
        <taxon>Clostridium</taxon>
    </lineage>
</organism>
<sequence>MTRTKGSKRNKLIGVLIILVGILAVFAYMILYNGGMTIRKTTTTEVVGKLAKVQIKGGKFELTQKNMDELSNLYFAKPITKGNITLDGVNVEILNDELLINAPIKYKSLNLLFSSKGKVSVLNGKVTYDVENFKIGRLKLPKKIVLSQIVKLNNKSFYVEGNLIKINPSMFPFKISSLKIKDNKILAESPKQSIKKSFEEITKMGGTEIDKQLEILKQKIQSAVELMGGGAEKAKLKEIQDIIDKAKGKSIDEKKQIISDGISQIDGAISKITDSDKKKELEKIRAAAENAQKIAVEKQKISQNQNATKSASLIKARDDLSSAYSQVGTSKEKQMISIMKSTMSQMASNSSYNSSSDQASVKSIYSTLDSQSKNKFKYALASNVDSDNLSVLRQIFGM</sequence>
<gene>
    <name evidence="2" type="ORF">A7L45_18445</name>
</gene>
<dbReference type="Proteomes" id="UP000182569">
    <property type="component" value="Chromosome"/>
</dbReference>
<reference evidence="3" key="1">
    <citation type="journal article" date="2016" name="Front. Microbiol.">
        <title>Complete Genome Sequence of Clostridium estertheticum DSM 8809, a Microbe Identified in Spoiled Vacuum Packed Beef.</title>
        <authorList>
            <person name="Yu Z."/>
            <person name="Gunn L."/>
            <person name="Brennan E."/>
            <person name="Reid R."/>
            <person name="Wall P.G."/>
            <person name="Gaora O.P."/>
            <person name="Hurley D."/>
            <person name="Bolton D."/>
            <person name="Fanning S."/>
        </authorList>
    </citation>
    <scope>NUCLEOTIDE SEQUENCE [LARGE SCALE GENOMIC DNA]</scope>
    <source>
        <strain evidence="3">DSM 8809</strain>
    </source>
</reference>
<accession>A0A1J0GKN1</accession>
<dbReference type="RefSeq" id="WP_071614194.1">
    <property type="nucleotide sequence ID" value="NZ_CP015756.1"/>
</dbReference>
<proteinExistence type="predicted"/>
<dbReference type="AlphaFoldDB" id="A0A1J0GKN1"/>
<evidence type="ECO:0000313" key="3">
    <source>
        <dbReference type="Proteomes" id="UP000182569"/>
    </source>
</evidence>
<keyword evidence="1" id="KW-0812">Transmembrane</keyword>
<keyword evidence="1" id="KW-1133">Transmembrane helix</keyword>
<keyword evidence="3" id="KW-1185">Reference proteome</keyword>
<dbReference type="OrthoDB" id="1894053at2"/>
<name>A0A1J0GKN1_9CLOT</name>
<dbReference type="EMBL" id="CP015756">
    <property type="protein sequence ID" value="APC41901.1"/>
    <property type="molecule type" value="Genomic_DNA"/>
</dbReference>
<keyword evidence="1" id="KW-0472">Membrane</keyword>
<evidence type="ECO:0000313" key="2">
    <source>
        <dbReference type="EMBL" id="APC41901.1"/>
    </source>
</evidence>